<dbReference type="SUPFAM" id="SSF52540">
    <property type="entry name" value="P-loop containing nucleoside triphosphate hydrolases"/>
    <property type="match status" value="1"/>
</dbReference>
<feature type="domain" description="ABC transporter" evidence="10">
    <location>
        <begin position="334"/>
        <end position="567"/>
    </location>
</feature>
<dbReference type="InterPro" id="IPR003593">
    <property type="entry name" value="AAA+_ATPase"/>
</dbReference>
<evidence type="ECO:0000256" key="2">
    <source>
        <dbReference type="ARBA" id="ARBA00022448"/>
    </source>
</evidence>
<organism evidence="12">
    <name type="scientific">uncultured Sporomusa sp</name>
    <dbReference type="NCBI Taxonomy" id="307249"/>
    <lineage>
        <taxon>Bacteria</taxon>
        <taxon>Bacillati</taxon>
        <taxon>Bacillota</taxon>
        <taxon>Negativicutes</taxon>
        <taxon>Selenomonadales</taxon>
        <taxon>Sporomusaceae</taxon>
        <taxon>Sporomusa</taxon>
        <taxon>environmental samples</taxon>
    </lineage>
</organism>
<dbReference type="EMBL" id="FMJE01000003">
    <property type="protein sequence ID" value="SCM81446.1"/>
    <property type="molecule type" value="Genomic_DNA"/>
</dbReference>
<feature type="domain" description="ABC transmembrane type-1" evidence="11">
    <location>
        <begin position="21"/>
        <end position="303"/>
    </location>
</feature>
<dbReference type="GO" id="GO:0034040">
    <property type="term" value="F:ATPase-coupled lipid transmembrane transporter activity"/>
    <property type="evidence" value="ECO:0007669"/>
    <property type="project" value="TreeGrafter"/>
</dbReference>
<dbReference type="InterPro" id="IPR039421">
    <property type="entry name" value="Type_1_exporter"/>
</dbReference>
<keyword evidence="5" id="KW-0547">Nucleotide-binding</keyword>
<feature type="transmembrane region" description="Helical" evidence="9">
    <location>
        <begin position="162"/>
        <end position="179"/>
    </location>
</feature>
<evidence type="ECO:0000256" key="5">
    <source>
        <dbReference type="ARBA" id="ARBA00022741"/>
    </source>
</evidence>
<feature type="transmembrane region" description="Helical" evidence="9">
    <location>
        <begin position="139"/>
        <end position="156"/>
    </location>
</feature>
<dbReference type="GO" id="GO:0016887">
    <property type="term" value="F:ATP hydrolysis activity"/>
    <property type="evidence" value="ECO:0007669"/>
    <property type="project" value="InterPro"/>
</dbReference>
<keyword evidence="7 9" id="KW-1133">Transmembrane helix</keyword>
<dbReference type="InterPro" id="IPR027417">
    <property type="entry name" value="P-loop_NTPase"/>
</dbReference>
<evidence type="ECO:0000256" key="8">
    <source>
        <dbReference type="ARBA" id="ARBA00023136"/>
    </source>
</evidence>
<sequence>MREIMNVYAYAQEFKAEMLRAITFLTTSVIMAVIPYFFIYHIIMRFNGEEQLTVGYLGAMAGLILLSLVLKTYLHGRGLSVSHRLAYNTLMGMRKKVADKLLKMPMGAIQRHSTGSLKKNFVENIEDMEIILAHAMPEGISNLLTLVIITATLFILDWRMALLALAVLPIGLIAVYMMVKDGMKRMGPYYQASKEMNENIIEYIAGMEVIKVFNQTTTSFKKYITSVNNYKKYTLHWFKVSWNYMTVYSIILPSTLLFLLPVGTLFYLGGSLSLGTFVLVILLAMSMGLPLMRLVEFLPIFPRLRQQAQKIEQLFTEEELVSGVSQAAPQNYNVTFDRVTFAYEDKEVLHEVSFVAKENTVTALVGESGAGKSTLAKLLVRFWDIKHGAVKIGNVNIRDMPFATLMNAISYVSQDIFLFDTTIMENIRMGRPGATDSEVIAMAKIAQCHDFILATDLGYHTVVGGAGDKLSGGQRQRIAIARALLKNAPIVVLDEATSFTDPENEDKIQAALNSLIQGKTLIVIAHRLSTIVDANNIILLADGRIAAQGTHQELLAASPVYQTMWQAHQDAIDWDIAGRERSR</sequence>
<dbReference type="InterPro" id="IPR003439">
    <property type="entry name" value="ABC_transporter-like_ATP-bd"/>
</dbReference>
<dbReference type="Gene3D" id="1.20.1560.10">
    <property type="entry name" value="ABC transporter type 1, transmembrane domain"/>
    <property type="match status" value="1"/>
</dbReference>
<evidence type="ECO:0000313" key="12">
    <source>
        <dbReference type="EMBL" id="SCM81446.1"/>
    </source>
</evidence>
<dbReference type="PROSITE" id="PS50893">
    <property type="entry name" value="ABC_TRANSPORTER_2"/>
    <property type="match status" value="1"/>
</dbReference>
<dbReference type="InterPro" id="IPR011527">
    <property type="entry name" value="ABC1_TM_dom"/>
</dbReference>
<dbReference type="SMART" id="SM00382">
    <property type="entry name" value="AAA"/>
    <property type="match status" value="1"/>
</dbReference>
<dbReference type="InterPro" id="IPR036640">
    <property type="entry name" value="ABC1_TM_sf"/>
</dbReference>
<evidence type="ECO:0000256" key="6">
    <source>
        <dbReference type="ARBA" id="ARBA00022840"/>
    </source>
</evidence>
<reference evidence="12" key="1">
    <citation type="submission" date="2016-08" db="EMBL/GenBank/DDBJ databases">
        <authorList>
            <person name="Seilhamer J.J."/>
        </authorList>
    </citation>
    <scope>NUCLEOTIDE SEQUENCE</scope>
    <source>
        <strain evidence="12">86</strain>
    </source>
</reference>
<evidence type="ECO:0000256" key="9">
    <source>
        <dbReference type="SAM" id="Phobius"/>
    </source>
</evidence>
<evidence type="ECO:0000256" key="1">
    <source>
        <dbReference type="ARBA" id="ARBA00004651"/>
    </source>
</evidence>
<dbReference type="FunFam" id="3.40.50.300:FF:000221">
    <property type="entry name" value="Multidrug ABC transporter ATP-binding protein"/>
    <property type="match status" value="1"/>
</dbReference>
<dbReference type="GO" id="GO:0140359">
    <property type="term" value="F:ABC-type transporter activity"/>
    <property type="evidence" value="ECO:0007669"/>
    <property type="project" value="InterPro"/>
</dbReference>
<keyword evidence="8 9" id="KW-0472">Membrane</keyword>
<dbReference type="GO" id="GO:0005886">
    <property type="term" value="C:plasma membrane"/>
    <property type="evidence" value="ECO:0007669"/>
    <property type="project" value="UniProtKB-SubCell"/>
</dbReference>
<dbReference type="Gene3D" id="3.40.50.300">
    <property type="entry name" value="P-loop containing nucleotide triphosphate hydrolases"/>
    <property type="match status" value="1"/>
</dbReference>
<keyword evidence="6" id="KW-0067">ATP-binding</keyword>
<evidence type="ECO:0000256" key="3">
    <source>
        <dbReference type="ARBA" id="ARBA00022475"/>
    </source>
</evidence>
<dbReference type="Pfam" id="PF00005">
    <property type="entry name" value="ABC_tran"/>
    <property type="match status" value="1"/>
</dbReference>
<dbReference type="PROSITE" id="PS00211">
    <property type="entry name" value="ABC_TRANSPORTER_1"/>
    <property type="match status" value="1"/>
</dbReference>
<dbReference type="GO" id="GO:0005524">
    <property type="term" value="F:ATP binding"/>
    <property type="evidence" value="ECO:0007669"/>
    <property type="project" value="UniProtKB-KW"/>
</dbReference>
<dbReference type="CDD" id="cd07346">
    <property type="entry name" value="ABC_6TM_exporters"/>
    <property type="match status" value="1"/>
</dbReference>
<dbReference type="AlphaFoldDB" id="A0A212LVA3"/>
<dbReference type="RefSeq" id="WP_288184477.1">
    <property type="nucleotide sequence ID" value="NZ_LT608335.1"/>
</dbReference>
<gene>
    <name evidence="12" type="ORF">KL86SPO_31625</name>
</gene>
<feature type="transmembrane region" description="Helical" evidence="9">
    <location>
        <begin position="21"/>
        <end position="43"/>
    </location>
</feature>
<evidence type="ECO:0000259" key="10">
    <source>
        <dbReference type="PROSITE" id="PS50893"/>
    </source>
</evidence>
<name>A0A212LVA3_9FIRM</name>
<evidence type="ECO:0000256" key="4">
    <source>
        <dbReference type="ARBA" id="ARBA00022692"/>
    </source>
</evidence>
<dbReference type="PROSITE" id="PS50929">
    <property type="entry name" value="ABC_TM1F"/>
    <property type="match status" value="1"/>
</dbReference>
<accession>A0A212LVA3</accession>
<keyword evidence="4 9" id="KW-0812">Transmembrane</keyword>
<dbReference type="PANTHER" id="PTHR24221:SF397">
    <property type="entry name" value="ABC TRANSPORTER, ATP-BINDING TRANSMEMBRANE PROTEIN"/>
    <property type="match status" value="1"/>
</dbReference>
<comment type="subcellular location">
    <subcellularLocation>
        <location evidence="1">Cell membrane</location>
        <topology evidence="1">Multi-pass membrane protein</topology>
    </subcellularLocation>
</comment>
<feature type="transmembrane region" description="Helical" evidence="9">
    <location>
        <begin position="247"/>
        <end position="268"/>
    </location>
</feature>
<dbReference type="Pfam" id="PF00664">
    <property type="entry name" value="ABC_membrane"/>
    <property type="match status" value="1"/>
</dbReference>
<proteinExistence type="predicted"/>
<feature type="transmembrane region" description="Helical" evidence="9">
    <location>
        <begin position="55"/>
        <end position="74"/>
    </location>
</feature>
<evidence type="ECO:0000259" key="11">
    <source>
        <dbReference type="PROSITE" id="PS50929"/>
    </source>
</evidence>
<keyword evidence="2" id="KW-0813">Transport</keyword>
<dbReference type="InterPro" id="IPR017871">
    <property type="entry name" value="ABC_transporter-like_CS"/>
</dbReference>
<evidence type="ECO:0000256" key="7">
    <source>
        <dbReference type="ARBA" id="ARBA00022989"/>
    </source>
</evidence>
<feature type="transmembrane region" description="Helical" evidence="9">
    <location>
        <begin position="274"/>
        <end position="295"/>
    </location>
</feature>
<protein>
    <submittedName>
        <fullName evidence="12">Uncharacterized protein</fullName>
    </submittedName>
</protein>
<keyword evidence="3" id="KW-1003">Cell membrane</keyword>
<dbReference type="PANTHER" id="PTHR24221">
    <property type="entry name" value="ATP-BINDING CASSETTE SUB-FAMILY B"/>
    <property type="match status" value="1"/>
</dbReference>
<dbReference type="SUPFAM" id="SSF90123">
    <property type="entry name" value="ABC transporter transmembrane region"/>
    <property type="match status" value="1"/>
</dbReference>